<dbReference type="Proteomes" id="UP000234323">
    <property type="component" value="Unassembled WGS sequence"/>
</dbReference>
<name>A0A2I1GLW3_9GLOM</name>
<dbReference type="VEuPathDB" id="FungiDB:RhiirA1_454372"/>
<sequence length="50" mass="5913">MDYFERNFGKGLKIYVNYEPKIIEELIIYNSDINQCYKDDVETASTDSII</sequence>
<comment type="caution">
    <text evidence="1">The sequence shown here is derived from an EMBL/GenBank/DDBJ whole genome shotgun (WGS) entry which is preliminary data.</text>
</comment>
<keyword evidence="2" id="KW-1185">Reference proteome</keyword>
<protein>
    <submittedName>
        <fullName evidence="1">Uncharacterized protein</fullName>
    </submittedName>
</protein>
<gene>
    <name evidence="1" type="ORF">RhiirA4_462761</name>
</gene>
<evidence type="ECO:0000313" key="2">
    <source>
        <dbReference type="Proteomes" id="UP000234323"/>
    </source>
</evidence>
<dbReference type="AlphaFoldDB" id="A0A2I1GLW3"/>
<reference evidence="1 2" key="1">
    <citation type="submission" date="2015-10" db="EMBL/GenBank/DDBJ databases">
        <title>Genome analyses suggest a sexual origin of heterokaryosis in a supposedly ancient asexual fungus.</title>
        <authorList>
            <person name="Ropars J."/>
            <person name="Sedzielewska K."/>
            <person name="Noel J."/>
            <person name="Charron P."/>
            <person name="Farinelli L."/>
            <person name="Marton T."/>
            <person name="Kruger M."/>
            <person name="Pelin A."/>
            <person name="Brachmann A."/>
            <person name="Corradi N."/>
        </authorList>
    </citation>
    <scope>NUCLEOTIDE SEQUENCE [LARGE SCALE GENOMIC DNA]</scope>
    <source>
        <strain evidence="1 2">A4</strain>
    </source>
</reference>
<organism evidence="1 2">
    <name type="scientific">Rhizophagus irregularis</name>
    <dbReference type="NCBI Taxonomy" id="588596"/>
    <lineage>
        <taxon>Eukaryota</taxon>
        <taxon>Fungi</taxon>
        <taxon>Fungi incertae sedis</taxon>
        <taxon>Mucoromycota</taxon>
        <taxon>Glomeromycotina</taxon>
        <taxon>Glomeromycetes</taxon>
        <taxon>Glomerales</taxon>
        <taxon>Glomeraceae</taxon>
        <taxon>Rhizophagus</taxon>
    </lineage>
</organism>
<dbReference type="VEuPathDB" id="FungiDB:FUN_011893"/>
<accession>A0A2I1GLW3</accession>
<dbReference type="EMBL" id="LLXI01000554">
    <property type="protein sequence ID" value="PKY47544.1"/>
    <property type="molecule type" value="Genomic_DNA"/>
</dbReference>
<proteinExistence type="predicted"/>
<evidence type="ECO:0000313" key="1">
    <source>
        <dbReference type="EMBL" id="PKY47544.1"/>
    </source>
</evidence>